<dbReference type="EC" id="2.7.13.3" evidence="2"/>
<feature type="region of interest" description="Disordered" evidence="4">
    <location>
        <begin position="1"/>
        <end position="20"/>
    </location>
</feature>
<dbReference type="PANTHER" id="PTHR43547:SF2">
    <property type="entry name" value="HYBRID SIGNAL TRANSDUCTION HISTIDINE KINASE C"/>
    <property type="match status" value="1"/>
</dbReference>
<dbReference type="STRING" id="76114.ebA38"/>
<accession>Q5P969</accession>
<dbReference type="PRINTS" id="PR00344">
    <property type="entry name" value="BCTRLSENSOR"/>
</dbReference>
<keyword evidence="5" id="KW-0812">Transmembrane</keyword>
<dbReference type="InterPro" id="IPR014265">
    <property type="entry name" value="XrtA/PrsK"/>
</dbReference>
<gene>
    <name evidence="7" type="ORF">ebA38</name>
</gene>
<evidence type="ECO:0000259" key="6">
    <source>
        <dbReference type="PROSITE" id="PS50109"/>
    </source>
</evidence>
<dbReference type="SUPFAM" id="SSF55781">
    <property type="entry name" value="GAF domain-like"/>
    <property type="match status" value="1"/>
</dbReference>
<evidence type="ECO:0000256" key="4">
    <source>
        <dbReference type="SAM" id="MobiDB-lite"/>
    </source>
</evidence>
<proteinExistence type="predicted"/>
<sequence>MHTDWISAGDFRRPSGGPESVSCSVDETTCSWGGLMGVELSDVAVWGYGGAAAAYLLFGLYLLLAWRGGIAGGFLLLAVGSSTSWALAGTFLVLYPSAWLAVVAAALDVFRSACWFAFLLVLLRPLGGNRLRWPAGFAVLVVSAEFIAIALSGLDLPVDLKPANLMLAAFLVAAVFGLVLVEQLFRAIPAESRWGLKPLCLGLAAGYVFELYLFADGYLFGRLDPDVWGVRGIAHALVIPLIAVSAARTPSWTLRISVSREMAFHSTALAVSGLYLLVIAAAGYYVRYFGGNWGRALQLTLLFAGLLLLLVFLFSGSQRARLRVFINKHLFPYRYDYRNEWLRFTQALSSAGGTLDLGQSVIKALSDLVESSGGTLWLKDASDRFSVNARLNQGASDAFEDEGSALCRFLDEREWILNLEEFRSRPAHYDGLVLPLWLSAIPDAWLVVPLKSPGALVGFVVLNSPRTAFEVDWEVLDLLKTAQRQAASYLARMQVTEALLESRKFDSFNRMSAFVVHDLKNLVAQLSLMLRNAERHKHNPAFQADMLDTVAHVESRMRALMAQLQEKRSIDPHRRVDLCALADRIQATKRHQQPTVEVFADRDHRLEVQAHPERLERVIGHLVQNALDATQDDGKVTIRVDMPDPSSARVAVEDSGCGMTSEFMKERLFKPFHTSKSTGMGIGVYETQQYIHELGGRIHFDSEAGRGTCVTVVLPVSARADPDLPATRERVRENHE</sequence>
<feature type="domain" description="Histidine kinase" evidence="6">
    <location>
        <begin position="514"/>
        <end position="718"/>
    </location>
</feature>
<dbReference type="Pfam" id="PF02518">
    <property type="entry name" value="HATPase_c"/>
    <property type="match status" value="1"/>
</dbReference>
<feature type="transmembrane region" description="Helical" evidence="5">
    <location>
        <begin position="268"/>
        <end position="290"/>
    </location>
</feature>
<dbReference type="InterPro" id="IPR003661">
    <property type="entry name" value="HisK_dim/P_dom"/>
</dbReference>
<dbReference type="Gene3D" id="3.30.450.40">
    <property type="match status" value="1"/>
</dbReference>
<feature type="transmembrane region" description="Helical" evidence="5">
    <location>
        <begin position="166"/>
        <end position="184"/>
    </location>
</feature>
<evidence type="ECO:0000256" key="2">
    <source>
        <dbReference type="ARBA" id="ARBA00012438"/>
    </source>
</evidence>
<feature type="transmembrane region" description="Helical" evidence="5">
    <location>
        <begin position="73"/>
        <end position="93"/>
    </location>
</feature>
<dbReference type="Gene3D" id="3.30.565.10">
    <property type="entry name" value="Histidine kinase-like ATPase, C-terminal domain"/>
    <property type="match status" value="1"/>
</dbReference>
<evidence type="ECO:0000313" key="8">
    <source>
        <dbReference type="Proteomes" id="UP000006552"/>
    </source>
</evidence>
<dbReference type="CDD" id="cd00082">
    <property type="entry name" value="HisKA"/>
    <property type="match status" value="1"/>
</dbReference>
<dbReference type="Proteomes" id="UP000006552">
    <property type="component" value="Chromosome"/>
</dbReference>
<dbReference type="InterPro" id="IPR004358">
    <property type="entry name" value="Sig_transdc_His_kin-like_C"/>
</dbReference>
<dbReference type="InterPro" id="IPR029016">
    <property type="entry name" value="GAF-like_dom_sf"/>
</dbReference>
<evidence type="ECO:0000256" key="5">
    <source>
        <dbReference type="SAM" id="Phobius"/>
    </source>
</evidence>
<protein>
    <recommendedName>
        <fullName evidence="2">histidine kinase</fullName>
        <ecNumber evidence="2">2.7.13.3</ecNumber>
    </recommendedName>
</protein>
<keyword evidence="5" id="KW-0472">Membrane</keyword>
<dbReference type="SMART" id="SM00387">
    <property type="entry name" value="HATPase_c"/>
    <property type="match status" value="1"/>
</dbReference>
<keyword evidence="7" id="KW-0418">Kinase</keyword>
<feature type="transmembrane region" description="Helical" evidence="5">
    <location>
        <begin position="99"/>
        <end position="123"/>
    </location>
</feature>
<feature type="transmembrane region" description="Helical" evidence="5">
    <location>
        <begin position="45"/>
        <end position="66"/>
    </location>
</feature>
<dbReference type="PANTHER" id="PTHR43547">
    <property type="entry name" value="TWO-COMPONENT HISTIDINE KINASE"/>
    <property type="match status" value="1"/>
</dbReference>
<dbReference type="InterPro" id="IPR003594">
    <property type="entry name" value="HATPase_dom"/>
</dbReference>
<dbReference type="KEGG" id="eba:ebA38"/>
<keyword evidence="8" id="KW-1185">Reference proteome</keyword>
<feature type="transmembrane region" description="Helical" evidence="5">
    <location>
        <begin position="296"/>
        <end position="314"/>
    </location>
</feature>
<keyword evidence="7" id="KW-0808">Transferase</keyword>
<dbReference type="NCBIfam" id="TIGR02916">
    <property type="entry name" value="PEP_his_kin"/>
    <property type="match status" value="1"/>
</dbReference>
<dbReference type="InterPro" id="IPR036890">
    <property type="entry name" value="HATPase_C_sf"/>
</dbReference>
<evidence type="ECO:0000256" key="3">
    <source>
        <dbReference type="ARBA" id="ARBA00022553"/>
    </source>
</evidence>
<name>Q5P969_AROAE</name>
<dbReference type="eggNOG" id="COG4191">
    <property type="taxonomic scope" value="Bacteria"/>
</dbReference>
<evidence type="ECO:0000313" key="7">
    <source>
        <dbReference type="EMBL" id="CAI06140.1"/>
    </source>
</evidence>
<organism evidence="7 8">
    <name type="scientific">Aromatoleum aromaticum (strain DSM 19018 / LMG 30748 / EbN1)</name>
    <name type="common">Azoarcus sp. (strain EbN1)</name>
    <dbReference type="NCBI Taxonomy" id="76114"/>
    <lineage>
        <taxon>Bacteria</taxon>
        <taxon>Pseudomonadati</taxon>
        <taxon>Pseudomonadota</taxon>
        <taxon>Betaproteobacteria</taxon>
        <taxon>Rhodocyclales</taxon>
        <taxon>Rhodocyclaceae</taxon>
        <taxon>Aromatoleum</taxon>
    </lineage>
</organism>
<dbReference type="InterPro" id="IPR005467">
    <property type="entry name" value="His_kinase_dom"/>
</dbReference>
<feature type="transmembrane region" description="Helical" evidence="5">
    <location>
        <begin position="135"/>
        <end position="154"/>
    </location>
</feature>
<feature type="transmembrane region" description="Helical" evidence="5">
    <location>
        <begin position="227"/>
        <end position="247"/>
    </location>
</feature>
<evidence type="ECO:0000256" key="1">
    <source>
        <dbReference type="ARBA" id="ARBA00000085"/>
    </source>
</evidence>
<keyword evidence="3" id="KW-0597">Phosphoprotein</keyword>
<keyword evidence="5" id="KW-1133">Transmembrane helix</keyword>
<feature type="transmembrane region" description="Helical" evidence="5">
    <location>
        <begin position="196"/>
        <end position="215"/>
    </location>
</feature>
<dbReference type="EMBL" id="CR555306">
    <property type="protein sequence ID" value="CAI06140.1"/>
    <property type="molecule type" value="Genomic_DNA"/>
</dbReference>
<dbReference type="GO" id="GO:0000155">
    <property type="term" value="F:phosphorelay sensor kinase activity"/>
    <property type="evidence" value="ECO:0007669"/>
    <property type="project" value="InterPro"/>
</dbReference>
<dbReference type="PROSITE" id="PS50109">
    <property type="entry name" value="HIS_KIN"/>
    <property type="match status" value="1"/>
</dbReference>
<dbReference type="SUPFAM" id="SSF55874">
    <property type="entry name" value="ATPase domain of HSP90 chaperone/DNA topoisomerase II/histidine kinase"/>
    <property type="match status" value="1"/>
</dbReference>
<dbReference type="HOGENOM" id="CLU_024784_0_0_4"/>
<comment type="catalytic activity">
    <reaction evidence="1">
        <text>ATP + protein L-histidine = ADP + protein N-phospho-L-histidine.</text>
        <dbReference type="EC" id="2.7.13.3"/>
    </reaction>
</comment>
<dbReference type="AlphaFoldDB" id="Q5P969"/>
<reference evidence="7 8" key="1">
    <citation type="journal article" date="2005" name="Arch. Microbiol.">
        <title>The genome sequence of an anaerobic aromatic-degrading denitrifying bacterium, strain EbN1.</title>
        <authorList>
            <person name="Rabus R."/>
            <person name="Kube M."/>
            <person name="Heider J."/>
            <person name="Beck A."/>
            <person name="Heitmann K."/>
            <person name="Widdel F."/>
            <person name="Reinhardt R."/>
        </authorList>
    </citation>
    <scope>NUCLEOTIDE SEQUENCE [LARGE SCALE GENOMIC DNA]</scope>
    <source>
        <strain evidence="7 8">EbN1</strain>
    </source>
</reference>